<name>A0A9Q8QB87_9HYPO</name>
<evidence type="ECO:0000313" key="2">
    <source>
        <dbReference type="EMBL" id="UNI16420.1"/>
    </source>
</evidence>
<dbReference type="OrthoDB" id="2251794at2759"/>
<accession>A0A9Q8QB87</accession>
<keyword evidence="1" id="KW-0732">Signal</keyword>
<dbReference type="KEGG" id="ptkz:JDV02_002853"/>
<dbReference type="GeneID" id="72064813"/>
<gene>
    <name evidence="2" type="ORF">JDV02_002853</name>
</gene>
<dbReference type="EMBL" id="CP086355">
    <property type="protein sequence ID" value="UNI16420.1"/>
    <property type="molecule type" value="Genomic_DNA"/>
</dbReference>
<dbReference type="AlphaFoldDB" id="A0A9Q8QB87"/>
<reference evidence="2" key="1">
    <citation type="submission" date="2021-11" db="EMBL/GenBank/DDBJ databases">
        <title>Purpureocillium_takamizusanense_genome.</title>
        <authorList>
            <person name="Nguyen N.-H."/>
        </authorList>
    </citation>
    <scope>NUCLEOTIDE SEQUENCE</scope>
    <source>
        <strain evidence="2">PT3</strain>
    </source>
</reference>
<dbReference type="Proteomes" id="UP000829364">
    <property type="component" value="Chromosome 2"/>
</dbReference>
<feature type="signal peptide" evidence="1">
    <location>
        <begin position="1"/>
        <end position="17"/>
    </location>
</feature>
<protein>
    <submittedName>
        <fullName evidence="2">Uncharacterized protein</fullName>
    </submittedName>
</protein>
<evidence type="ECO:0000256" key="1">
    <source>
        <dbReference type="SAM" id="SignalP"/>
    </source>
</evidence>
<keyword evidence="3" id="KW-1185">Reference proteome</keyword>
<organism evidence="2 3">
    <name type="scientific">Purpureocillium takamizusanense</name>
    <dbReference type="NCBI Taxonomy" id="2060973"/>
    <lineage>
        <taxon>Eukaryota</taxon>
        <taxon>Fungi</taxon>
        <taxon>Dikarya</taxon>
        <taxon>Ascomycota</taxon>
        <taxon>Pezizomycotina</taxon>
        <taxon>Sordariomycetes</taxon>
        <taxon>Hypocreomycetidae</taxon>
        <taxon>Hypocreales</taxon>
        <taxon>Ophiocordycipitaceae</taxon>
        <taxon>Purpureocillium</taxon>
    </lineage>
</organism>
<feature type="chain" id="PRO_5040365817" evidence="1">
    <location>
        <begin position="18"/>
        <end position="164"/>
    </location>
</feature>
<evidence type="ECO:0000313" key="3">
    <source>
        <dbReference type="Proteomes" id="UP000829364"/>
    </source>
</evidence>
<sequence length="164" mass="18037">MKALALVAASFLPLVLATPLTTTARINGTCAPAYSPMTYSLIVSAWCICLDESECIRREGHIWDKTDDYSPCPGLPSNYKGCSYFTHCPGRDWSTSCTFTDRCVGNLTIIDDPNNKICPGGDDFQCCQYPQELFTNETAAVEFPFAEDSDSADDEPLQLNLLPE</sequence>
<proteinExistence type="predicted"/>
<dbReference type="RefSeq" id="XP_047839901.1">
    <property type="nucleotide sequence ID" value="XM_047983929.1"/>
</dbReference>